<protein>
    <recommendedName>
        <fullName evidence="1">D-inositol 3-phosphate glycosyltransferase</fullName>
    </recommendedName>
</protein>
<organism evidence="4 5">
    <name type="scientific">Arthrobacter silviterrae</name>
    <dbReference type="NCBI Taxonomy" id="2026658"/>
    <lineage>
        <taxon>Bacteria</taxon>
        <taxon>Bacillati</taxon>
        <taxon>Actinomycetota</taxon>
        <taxon>Actinomycetes</taxon>
        <taxon>Micrococcales</taxon>
        <taxon>Micrococcaceae</taxon>
        <taxon>Arthrobacter</taxon>
    </lineage>
</organism>
<dbReference type="EMBL" id="JAAKZI010000013">
    <property type="protein sequence ID" value="NGN83602.1"/>
    <property type="molecule type" value="Genomic_DNA"/>
</dbReference>
<evidence type="ECO:0000259" key="3">
    <source>
        <dbReference type="Pfam" id="PF00534"/>
    </source>
</evidence>
<evidence type="ECO:0000313" key="4">
    <source>
        <dbReference type="EMBL" id="NGN83602.1"/>
    </source>
</evidence>
<sequence length="289" mass="31604">MRGLASSDVFVLSGWHDLIYWQLLLLAKCAGIATVGFYESTLETQTRKSGFAAFFRSLFFRSLDAVVTPGIAATEALSAMGLESRKIVQGFNAIDVELFSKTDSDSRYTQNPGHNFIFVGRLIALKNVGNIIRAFESVADSEDRLTIVGDGECKNSLRNLTAELGLQDRVNFLGSLNNDELPAVLARQSTLILVSSTEVWGLVVNEALASGLHVVVGRNCGVSRSVAHMRGVFITEIDIDSISTAMARSRSEWMGRISDPEILRFSPIEFAECFKLAIQKSIDGRSSVI</sequence>
<keyword evidence="2" id="KW-0808">Transferase</keyword>
<comment type="caution">
    <text evidence="4">The sequence shown here is derived from an EMBL/GenBank/DDBJ whole genome shotgun (WGS) entry which is preliminary data.</text>
</comment>
<proteinExistence type="predicted"/>
<name>A0ABX0D9M7_9MICC</name>
<dbReference type="Gene3D" id="3.40.50.2000">
    <property type="entry name" value="Glycogen Phosphorylase B"/>
    <property type="match status" value="2"/>
</dbReference>
<dbReference type="SUPFAM" id="SSF53756">
    <property type="entry name" value="UDP-Glycosyltransferase/glycogen phosphorylase"/>
    <property type="match status" value="1"/>
</dbReference>
<dbReference type="PANTHER" id="PTHR45947:SF3">
    <property type="entry name" value="SULFOQUINOVOSYL TRANSFERASE SQD2"/>
    <property type="match status" value="1"/>
</dbReference>
<dbReference type="InterPro" id="IPR001296">
    <property type="entry name" value="Glyco_trans_1"/>
</dbReference>
<evidence type="ECO:0000256" key="2">
    <source>
        <dbReference type="ARBA" id="ARBA00022679"/>
    </source>
</evidence>
<accession>A0ABX0D9M7</accession>
<dbReference type="Proteomes" id="UP000479226">
    <property type="component" value="Unassembled WGS sequence"/>
</dbReference>
<evidence type="ECO:0000313" key="5">
    <source>
        <dbReference type="Proteomes" id="UP000479226"/>
    </source>
</evidence>
<gene>
    <name evidence="4" type="ORF">G6N77_09050</name>
</gene>
<dbReference type="PANTHER" id="PTHR45947">
    <property type="entry name" value="SULFOQUINOVOSYL TRANSFERASE SQD2"/>
    <property type="match status" value="1"/>
</dbReference>
<keyword evidence="5" id="KW-1185">Reference proteome</keyword>
<reference evidence="4 5" key="1">
    <citation type="submission" date="2020-02" db="EMBL/GenBank/DDBJ databases">
        <title>Genome sequence of the type strain DSM 27180 of Arthrobacter silviterrae.</title>
        <authorList>
            <person name="Gao J."/>
            <person name="Sun J."/>
        </authorList>
    </citation>
    <scope>NUCLEOTIDE SEQUENCE [LARGE SCALE GENOMIC DNA]</scope>
    <source>
        <strain evidence="4 5">DSM 27180</strain>
    </source>
</reference>
<evidence type="ECO:0000256" key="1">
    <source>
        <dbReference type="ARBA" id="ARBA00021292"/>
    </source>
</evidence>
<dbReference type="RefSeq" id="WP_165181723.1">
    <property type="nucleotide sequence ID" value="NZ_JAAKZI010000013.1"/>
</dbReference>
<dbReference type="Pfam" id="PF00534">
    <property type="entry name" value="Glycos_transf_1"/>
    <property type="match status" value="1"/>
</dbReference>
<feature type="domain" description="Glycosyl transferase family 1" evidence="3">
    <location>
        <begin position="116"/>
        <end position="247"/>
    </location>
</feature>
<dbReference type="InterPro" id="IPR050194">
    <property type="entry name" value="Glycosyltransferase_grp1"/>
</dbReference>